<evidence type="ECO:0000313" key="1">
    <source>
        <dbReference type="EMBL" id="SEO74578.1"/>
    </source>
</evidence>
<proteinExistence type="predicted"/>
<gene>
    <name evidence="1" type="ORF">SAMN05216388_101815</name>
</gene>
<evidence type="ECO:0000313" key="2">
    <source>
        <dbReference type="Proteomes" id="UP000198775"/>
    </source>
</evidence>
<sequence length="33" mass="3854">MMRYSRIYETVSDNPGMANCKNVQRLLKGHPDE</sequence>
<dbReference type="Proteomes" id="UP000198775">
    <property type="component" value="Unassembled WGS sequence"/>
</dbReference>
<reference evidence="2" key="1">
    <citation type="submission" date="2016-10" db="EMBL/GenBank/DDBJ databases">
        <authorList>
            <person name="Varghese N."/>
            <person name="Submissions S."/>
        </authorList>
    </citation>
    <scope>NUCLEOTIDE SEQUENCE [LARGE SCALE GENOMIC DNA]</scope>
    <source>
        <strain evidence="2">IBRC-M 10043</strain>
    </source>
</reference>
<accession>A0A1H8S8F9</accession>
<dbReference type="AlphaFoldDB" id="A0A1H8S8F9"/>
<organism evidence="1 2">
    <name type="scientific">Halorientalis persicus</name>
    <dbReference type="NCBI Taxonomy" id="1367881"/>
    <lineage>
        <taxon>Archaea</taxon>
        <taxon>Methanobacteriati</taxon>
        <taxon>Methanobacteriota</taxon>
        <taxon>Stenosarchaea group</taxon>
        <taxon>Halobacteria</taxon>
        <taxon>Halobacteriales</taxon>
        <taxon>Haloarculaceae</taxon>
        <taxon>Halorientalis</taxon>
    </lineage>
</organism>
<protein>
    <submittedName>
        <fullName evidence="1">Uncharacterized protein</fullName>
    </submittedName>
</protein>
<keyword evidence="2" id="KW-1185">Reference proteome</keyword>
<name>A0A1H8S8F9_9EURY</name>
<dbReference type="EMBL" id="FOCX01000018">
    <property type="protein sequence ID" value="SEO74578.1"/>
    <property type="molecule type" value="Genomic_DNA"/>
</dbReference>